<feature type="transmembrane region" description="Helical" evidence="14">
    <location>
        <begin position="188"/>
        <end position="209"/>
    </location>
</feature>
<dbReference type="InterPro" id="IPR004358">
    <property type="entry name" value="Sig_transdc_His_kin-like_C"/>
</dbReference>
<evidence type="ECO:0000313" key="17">
    <source>
        <dbReference type="EMBL" id="SFN31427.1"/>
    </source>
</evidence>
<evidence type="ECO:0000256" key="13">
    <source>
        <dbReference type="SAM" id="Coils"/>
    </source>
</evidence>
<evidence type="ECO:0000259" key="16">
    <source>
        <dbReference type="PROSITE" id="PS50885"/>
    </source>
</evidence>
<dbReference type="Gene3D" id="6.10.340.10">
    <property type="match status" value="1"/>
</dbReference>
<evidence type="ECO:0000313" key="18">
    <source>
        <dbReference type="Proteomes" id="UP000181899"/>
    </source>
</evidence>
<dbReference type="PROSITE" id="PS50885">
    <property type="entry name" value="HAMP"/>
    <property type="match status" value="1"/>
</dbReference>
<dbReference type="GO" id="GO:0000155">
    <property type="term" value="F:phosphorelay sensor kinase activity"/>
    <property type="evidence" value="ECO:0007669"/>
    <property type="project" value="InterPro"/>
</dbReference>
<evidence type="ECO:0000256" key="2">
    <source>
        <dbReference type="ARBA" id="ARBA00004651"/>
    </source>
</evidence>
<dbReference type="AlphaFoldDB" id="A0A1I4Y051"/>
<dbReference type="CDD" id="cd00075">
    <property type="entry name" value="HATPase"/>
    <property type="match status" value="1"/>
</dbReference>
<dbReference type="PANTHER" id="PTHR42878:SF7">
    <property type="entry name" value="SENSOR HISTIDINE KINASE GLRK"/>
    <property type="match status" value="1"/>
</dbReference>
<comment type="subcellular location">
    <subcellularLocation>
        <location evidence="2">Cell membrane</location>
        <topology evidence="2">Multi-pass membrane protein</topology>
    </subcellularLocation>
</comment>
<evidence type="ECO:0000256" key="1">
    <source>
        <dbReference type="ARBA" id="ARBA00000085"/>
    </source>
</evidence>
<keyword evidence="18" id="KW-1185">Reference proteome</keyword>
<evidence type="ECO:0000256" key="7">
    <source>
        <dbReference type="ARBA" id="ARBA00022692"/>
    </source>
</evidence>
<keyword evidence="11 14" id="KW-1133">Transmembrane helix</keyword>
<name>A0A1I4Y051_9CLOT</name>
<feature type="coiled-coil region" evidence="13">
    <location>
        <begin position="242"/>
        <end position="312"/>
    </location>
</feature>
<dbReference type="InterPro" id="IPR050351">
    <property type="entry name" value="BphY/WalK/GraS-like"/>
</dbReference>
<organism evidence="17 18">
    <name type="scientific">Proteiniclasticum ruminis</name>
    <dbReference type="NCBI Taxonomy" id="398199"/>
    <lineage>
        <taxon>Bacteria</taxon>
        <taxon>Bacillati</taxon>
        <taxon>Bacillota</taxon>
        <taxon>Clostridia</taxon>
        <taxon>Eubacteriales</taxon>
        <taxon>Clostridiaceae</taxon>
        <taxon>Proteiniclasticum</taxon>
    </lineage>
</organism>
<dbReference type="GO" id="GO:0007234">
    <property type="term" value="P:osmosensory signaling via phosphorelay pathway"/>
    <property type="evidence" value="ECO:0007669"/>
    <property type="project" value="TreeGrafter"/>
</dbReference>
<dbReference type="SUPFAM" id="SSF103190">
    <property type="entry name" value="Sensory domain-like"/>
    <property type="match status" value="1"/>
</dbReference>
<proteinExistence type="predicted"/>
<dbReference type="SUPFAM" id="SSF55874">
    <property type="entry name" value="ATPase domain of HSP90 chaperone/DNA topoisomerase II/histidine kinase"/>
    <property type="match status" value="1"/>
</dbReference>
<dbReference type="Gene3D" id="3.30.565.10">
    <property type="entry name" value="Histidine kinase-like ATPase, C-terminal domain"/>
    <property type="match status" value="1"/>
</dbReference>
<evidence type="ECO:0000256" key="12">
    <source>
        <dbReference type="ARBA" id="ARBA00023012"/>
    </source>
</evidence>
<dbReference type="FunFam" id="1.10.287.130:FF:000001">
    <property type="entry name" value="Two-component sensor histidine kinase"/>
    <property type="match status" value="1"/>
</dbReference>
<dbReference type="InterPro" id="IPR029151">
    <property type="entry name" value="Sensor-like_sf"/>
</dbReference>
<evidence type="ECO:0000256" key="10">
    <source>
        <dbReference type="ARBA" id="ARBA00022840"/>
    </source>
</evidence>
<dbReference type="CDD" id="cd06225">
    <property type="entry name" value="HAMP"/>
    <property type="match status" value="1"/>
</dbReference>
<dbReference type="GO" id="GO:0000156">
    <property type="term" value="F:phosphorelay response regulator activity"/>
    <property type="evidence" value="ECO:0007669"/>
    <property type="project" value="TreeGrafter"/>
</dbReference>
<dbReference type="InterPro" id="IPR003661">
    <property type="entry name" value="HisK_dim/P_dom"/>
</dbReference>
<dbReference type="Gene3D" id="1.10.287.130">
    <property type="match status" value="1"/>
</dbReference>
<dbReference type="Pfam" id="PF00672">
    <property type="entry name" value="HAMP"/>
    <property type="match status" value="1"/>
</dbReference>
<dbReference type="InterPro" id="IPR005467">
    <property type="entry name" value="His_kinase_dom"/>
</dbReference>
<accession>A0A1I4Y051</accession>
<keyword evidence="9 17" id="KW-0418">Kinase</keyword>
<reference evidence="17 18" key="1">
    <citation type="submission" date="2016-10" db="EMBL/GenBank/DDBJ databases">
        <authorList>
            <person name="de Groot N.N."/>
        </authorList>
    </citation>
    <scope>NUCLEOTIDE SEQUENCE [LARGE SCALE GENOMIC DNA]</scope>
    <source>
        <strain evidence="17 18">ML2</strain>
    </source>
</reference>
<dbReference type="Pfam" id="PF00512">
    <property type="entry name" value="HisKA"/>
    <property type="match status" value="1"/>
</dbReference>
<sequence length="496" mass="54971">MNYKITRKLVLFIVSLLLLFSVLMSVVFARLFSEHTLEYHQEDLKIRAEAIASNLTEFLNSTTSSGSMGMGGMGMGMNGMKGYMPYLRGLEQVAMGNVWIVDRNASIIYESKGLEIESQELPPTANEIIEKALSGSTSFSETFSDFIGIKSLTVGVPILNDTQEVIGAVLLHAPVNNIDSSILSGLNILFISAAIALVLAILLGTLFSLKFIAPIKKINKAAYKLSEGDYATRTQVIQNDEIGDLAKTVDQLALRLDEASRESSRLEQSRRDFIASVSHELRTPVTVLRGSLEALKDGIIEDEEQKKQYQDQMFQEVLSLQRLVDDLLSLTKLQNPDFKISKELLNLSEVLSDGVDAMKLVSTDKEISLSLTNPYSFIPFSGDYGRLRQMFMAVLDNAIKFSPKRSSIDIEVIDQATTAVVEIRDYGIGMEEKVKAHIFDKFFQTSTSENLKGTGLGLSIVNEIALRHQVSIDVESRKGEGTVFTFTFLKEKNPTT</sequence>
<dbReference type="RefSeq" id="WP_074909418.1">
    <property type="nucleotide sequence ID" value="NZ_FOVK01000001.1"/>
</dbReference>
<keyword evidence="10" id="KW-0067">ATP-binding</keyword>
<dbReference type="Proteomes" id="UP000181899">
    <property type="component" value="Unassembled WGS sequence"/>
</dbReference>
<keyword evidence="13" id="KW-0175">Coiled coil</keyword>
<dbReference type="SMART" id="SM00304">
    <property type="entry name" value="HAMP"/>
    <property type="match status" value="1"/>
</dbReference>
<protein>
    <recommendedName>
        <fullName evidence="3">histidine kinase</fullName>
        <ecNumber evidence="3">2.7.13.3</ecNumber>
    </recommendedName>
</protein>
<evidence type="ECO:0000256" key="5">
    <source>
        <dbReference type="ARBA" id="ARBA00022553"/>
    </source>
</evidence>
<dbReference type="GO" id="GO:0005886">
    <property type="term" value="C:plasma membrane"/>
    <property type="evidence" value="ECO:0007669"/>
    <property type="project" value="UniProtKB-SubCell"/>
</dbReference>
<dbReference type="PRINTS" id="PR00344">
    <property type="entry name" value="BCTRLSENSOR"/>
</dbReference>
<evidence type="ECO:0000259" key="15">
    <source>
        <dbReference type="PROSITE" id="PS50109"/>
    </source>
</evidence>
<dbReference type="GO" id="GO:0030295">
    <property type="term" value="F:protein kinase activator activity"/>
    <property type="evidence" value="ECO:0007669"/>
    <property type="project" value="TreeGrafter"/>
</dbReference>
<evidence type="ECO:0000256" key="8">
    <source>
        <dbReference type="ARBA" id="ARBA00022741"/>
    </source>
</evidence>
<keyword evidence="7 14" id="KW-0812">Transmembrane</keyword>
<keyword evidence="4" id="KW-1003">Cell membrane</keyword>
<evidence type="ECO:0000256" key="4">
    <source>
        <dbReference type="ARBA" id="ARBA00022475"/>
    </source>
</evidence>
<dbReference type="PANTHER" id="PTHR42878">
    <property type="entry name" value="TWO-COMPONENT HISTIDINE KINASE"/>
    <property type="match status" value="1"/>
</dbReference>
<keyword evidence="12" id="KW-0902">Two-component regulatory system</keyword>
<dbReference type="eggNOG" id="COG5002">
    <property type="taxonomic scope" value="Bacteria"/>
</dbReference>
<dbReference type="InterPro" id="IPR036890">
    <property type="entry name" value="HATPase_C_sf"/>
</dbReference>
<dbReference type="SUPFAM" id="SSF47384">
    <property type="entry name" value="Homodimeric domain of signal transducing histidine kinase"/>
    <property type="match status" value="1"/>
</dbReference>
<dbReference type="EMBL" id="FOVK01000001">
    <property type="protein sequence ID" value="SFN31427.1"/>
    <property type="molecule type" value="Genomic_DNA"/>
</dbReference>
<keyword evidence="5" id="KW-0597">Phosphoprotein</keyword>
<dbReference type="Pfam" id="PF02518">
    <property type="entry name" value="HATPase_c"/>
    <property type="match status" value="1"/>
</dbReference>
<evidence type="ECO:0000256" key="9">
    <source>
        <dbReference type="ARBA" id="ARBA00022777"/>
    </source>
</evidence>
<feature type="domain" description="HAMP" evidence="16">
    <location>
        <begin position="209"/>
        <end position="261"/>
    </location>
</feature>
<evidence type="ECO:0000256" key="6">
    <source>
        <dbReference type="ARBA" id="ARBA00022679"/>
    </source>
</evidence>
<dbReference type="SMART" id="SM00388">
    <property type="entry name" value="HisKA"/>
    <property type="match status" value="1"/>
</dbReference>
<evidence type="ECO:0000256" key="14">
    <source>
        <dbReference type="SAM" id="Phobius"/>
    </source>
</evidence>
<dbReference type="OrthoDB" id="2359336at2"/>
<comment type="catalytic activity">
    <reaction evidence="1">
        <text>ATP + protein L-histidine = ADP + protein N-phospho-L-histidine.</text>
        <dbReference type="EC" id="2.7.13.3"/>
    </reaction>
</comment>
<dbReference type="SUPFAM" id="SSF158472">
    <property type="entry name" value="HAMP domain-like"/>
    <property type="match status" value="1"/>
</dbReference>
<dbReference type="InterPro" id="IPR036097">
    <property type="entry name" value="HisK_dim/P_sf"/>
</dbReference>
<dbReference type="EC" id="2.7.13.3" evidence="3"/>
<keyword evidence="8" id="KW-0547">Nucleotide-binding</keyword>
<gene>
    <name evidence="17" type="ORF">SAMN04488695_101305</name>
</gene>
<keyword evidence="14" id="KW-0472">Membrane</keyword>
<evidence type="ECO:0000256" key="11">
    <source>
        <dbReference type="ARBA" id="ARBA00022989"/>
    </source>
</evidence>
<dbReference type="SMART" id="SM00387">
    <property type="entry name" value="HATPase_c"/>
    <property type="match status" value="1"/>
</dbReference>
<dbReference type="STRING" id="398199.SAMN05421804_104116"/>
<dbReference type="CDD" id="cd00082">
    <property type="entry name" value="HisKA"/>
    <property type="match status" value="1"/>
</dbReference>
<dbReference type="InterPro" id="IPR003594">
    <property type="entry name" value="HATPase_dom"/>
</dbReference>
<keyword evidence="6" id="KW-0808">Transferase</keyword>
<dbReference type="PROSITE" id="PS50109">
    <property type="entry name" value="HIS_KIN"/>
    <property type="match status" value="1"/>
</dbReference>
<dbReference type="InterPro" id="IPR003660">
    <property type="entry name" value="HAMP_dom"/>
</dbReference>
<feature type="domain" description="Histidine kinase" evidence="15">
    <location>
        <begin position="276"/>
        <end position="492"/>
    </location>
</feature>
<evidence type="ECO:0000256" key="3">
    <source>
        <dbReference type="ARBA" id="ARBA00012438"/>
    </source>
</evidence>